<evidence type="ECO:0000313" key="2">
    <source>
        <dbReference type="EMBL" id="EYU26191.1"/>
    </source>
</evidence>
<keyword evidence="3" id="KW-1185">Reference proteome</keyword>
<proteinExistence type="predicted"/>
<feature type="domain" description="DUF3741" evidence="1">
    <location>
        <begin position="178"/>
        <end position="193"/>
    </location>
</feature>
<dbReference type="PANTHER" id="PTHR37897">
    <property type="entry name" value="DNAK FAMILY PROTEIN"/>
    <property type="match status" value="1"/>
</dbReference>
<sequence length="264" mass="29899">MKDMSLFVLKNSFGAKMKKGFKNFCNGEGSTSTLDQNNLHLLVSGGTTTATCMAERGRPEKSRHPTLEEMILQLEMEEQQKIAKNNNNNSNKNNEFHHRMSCVNSSDILKSARNALNQYPRFSLDGKDSMYRSSFTNNSAAPIRAAKLMQSCTKKYDDFERSRKKLPCVVGGESVIWCKPGVVGKLMGLDAMPIPLNSNYRRERLSAIIKRQNLRKRQEMEIRSRTRRVVGSCSRTGYCVTKQPLELDVTRNMSGQGITYKNLP</sequence>
<dbReference type="AlphaFoldDB" id="A0A022QE22"/>
<reference evidence="2 3" key="1">
    <citation type="journal article" date="2013" name="Proc. Natl. Acad. Sci. U.S.A.">
        <title>Fine-scale variation in meiotic recombination in Mimulus inferred from population shotgun sequencing.</title>
        <authorList>
            <person name="Hellsten U."/>
            <person name="Wright K.M."/>
            <person name="Jenkins J."/>
            <person name="Shu S."/>
            <person name="Yuan Y."/>
            <person name="Wessler S.R."/>
            <person name="Schmutz J."/>
            <person name="Willis J.H."/>
            <person name="Rokhsar D.S."/>
        </authorList>
    </citation>
    <scope>NUCLEOTIDE SEQUENCE [LARGE SCALE GENOMIC DNA]</scope>
    <source>
        <strain evidence="3">cv. DUN x IM62</strain>
    </source>
</reference>
<dbReference type="eggNOG" id="ENOG502RYGY">
    <property type="taxonomic scope" value="Eukaryota"/>
</dbReference>
<name>A0A022QE22_ERYGU</name>
<dbReference type="Pfam" id="PF14383">
    <property type="entry name" value="VARLMGL"/>
    <property type="match status" value="1"/>
</dbReference>
<evidence type="ECO:0000259" key="1">
    <source>
        <dbReference type="Pfam" id="PF14383"/>
    </source>
</evidence>
<dbReference type="EMBL" id="KI631718">
    <property type="protein sequence ID" value="EYU26191.1"/>
    <property type="molecule type" value="Genomic_DNA"/>
</dbReference>
<protein>
    <recommendedName>
        <fullName evidence="1">DUF3741 domain-containing protein</fullName>
    </recommendedName>
</protein>
<organism evidence="2 3">
    <name type="scientific">Erythranthe guttata</name>
    <name type="common">Yellow monkey flower</name>
    <name type="synonym">Mimulus guttatus</name>
    <dbReference type="NCBI Taxonomy" id="4155"/>
    <lineage>
        <taxon>Eukaryota</taxon>
        <taxon>Viridiplantae</taxon>
        <taxon>Streptophyta</taxon>
        <taxon>Embryophyta</taxon>
        <taxon>Tracheophyta</taxon>
        <taxon>Spermatophyta</taxon>
        <taxon>Magnoliopsida</taxon>
        <taxon>eudicotyledons</taxon>
        <taxon>Gunneridae</taxon>
        <taxon>Pentapetalae</taxon>
        <taxon>asterids</taxon>
        <taxon>lamiids</taxon>
        <taxon>Lamiales</taxon>
        <taxon>Phrymaceae</taxon>
        <taxon>Erythranthe</taxon>
    </lineage>
</organism>
<accession>A0A022QE22</accession>
<dbReference type="Proteomes" id="UP000030748">
    <property type="component" value="Unassembled WGS sequence"/>
</dbReference>
<gene>
    <name evidence="2" type="ORF">MIMGU_mgv1a011997mg</name>
</gene>
<dbReference type="PANTHER" id="PTHR37897:SF1">
    <property type="entry name" value="DUF3741 DOMAIN-CONTAINING PROTEIN"/>
    <property type="match status" value="1"/>
</dbReference>
<dbReference type="InterPro" id="IPR032795">
    <property type="entry name" value="DUF3741-assoc"/>
</dbReference>
<evidence type="ECO:0000313" key="3">
    <source>
        <dbReference type="Proteomes" id="UP000030748"/>
    </source>
</evidence>